<evidence type="ECO:0000256" key="3">
    <source>
        <dbReference type="ARBA" id="ARBA00022448"/>
    </source>
</evidence>
<comment type="similarity">
    <text evidence="2">Belongs to the major facilitator superfamily.</text>
</comment>
<dbReference type="InterPro" id="IPR005828">
    <property type="entry name" value="MFS_sugar_transport-like"/>
</dbReference>
<keyword evidence="3" id="KW-0813">Transport</keyword>
<feature type="transmembrane region" description="Helical" evidence="7">
    <location>
        <begin position="409"/>
        <end position="428"/>
    </location>
</feature>
<dbReference type="InterPro" id="IPR020846">
    <property type="entry name" value="MFS_dom"/>
</dbReference>
<feature type="domain" description="Major facilitator superfamily (MFS) profile" evidence="8">
    <location>
        <begin position="45"/>
        <end position="520"/>
    </location>
</feature>
<dbReference type="Gene3D" id="1.20.1250.20">
    <property type="entry name" value="MFS general substrate transporter like domains"/>
    <property type="match status" value="1"/>
</dbReference>
<dbReference type="GO" id="GO:0022857">
    <property type="term" value="F:transmembrane transporter activity"/>
    <property type="evidence" value="ECO:0007669"/>
    <property type="project" value="InterPro"/>
</dbReference>
<reference evidence="10" key="1">
    <citation type="submission" date="2025-08" db="UniProtKB">
        <authorList>
            <consortium name="RefSeq"/>
        </authorList>
    </citation>
    <scope>IDENTIFICATION</scope>
    <source>
        <tissue evidence="10">Gonads</tissue>
    </source>
</reference>
<feature type="transmembrane region" description="Helical" evidence="7">
    <location>
        <begin position="498"/>
        <end position="515"/>
    </location>
</feature>
<accession>A0A6J2X446</accession>
<feature type="transmembrane region" description="Helical" evidence="7">
    <location>
        <begin position="466"/>
        <end position="486"/>
    </location>
</feature>
<protein>
    <submittedName>
        <fullName evidence="10">Transporter svop-1</fullName>
    </submittedName>
</protein>
<sequence length="524" mass="58003">MGSCKITEVKNINGELPKLPIENDGPADFQTAIAATKFGKFNIFLLLVAIPSALSINCETGIISFIIPAAACDLELTSSQKGLLNSMSFVGMVLSGFFWGFLLDTLGRKKMIFLGLSAHWMVMLAKSFSWRIDMLCLFQFFGGALAGGVYVAVNTYLHEFHSTEYRGRLQMAYGAMFGTANIIIPLISGSIMALDININLGLIEYYSWNLLFLISGIPPALAALGFYFLPETPKFLMSCGDSESALKVFRQVYRINTGQSEEFYPIKELIHEVTEKEQPSTQHSWLMYIKLGWKQISPLFGKEHRLNLFLVCSTQVILQITLNTARIYSPQVFQAEHDYETTFNSSGTLCEVLSILKKPKLEEGEEFVCSVNLENNFGVYLNSIIIGTATLMSYGMAGTLINTFGRKNLLNVLNITGSISISCLYFSYNNIMTLTLYSIFFGSVGICFDIIITIVVVLFPTTLRAMAFSINLLLGRLLTVGGNLMVPLLVELGCAPPFLTWGSLSLVALLLSCLIPNTEKLDMK</sequence>
<dbReference type="Proteomes" id="UP000504635">
    <property type="component" value="Unplaced"/>
</dbReference>
<dbReference type="PANTHER" id="PTHR23511:SF36">
    <property type="entry name" value="EG:BACR7A4.13 PROTEIN-RELATED"/>
    <property type="match status" value="1"/>
</dbReference>
<dbReference type="PROSITE" id="PS50850">
    <property type="entry name" value="MFS"/>
    <property type="match status" value="1"/>
</dbReference>
<evidence type="ECO:0000256" key="5">
    <source>
        <dbReference type="ARBA" id="ARBA00022989"/>
    </source>
</evidence>
<dbReference type="InParanoid" id="A0A6J2X446"/>
<name>A0A6J2X446_SITOR</name>
<dbReference type="PROSITE" id="PS00217">
    <property type="entry name" value="SUGAR_TRANSPORT_2"/>
    <property type="match status" value="1"/>
</dbReference>
<dbReference type="KEGG" id="soy:115874687"/>
<dbReference type="PANTHER" id="PTHR23511">
    <property type="entry name" value="SYNAPTIC VESICLE GLYCOPROTEIN 2"/>
    <property type="match status" value="1"/>
</dbReference>
<dbReference type="Pfam" id="PF00083">
    <property type="entry name" value="Sugar_tr"/>
    <property type="match status" value="1"/>
</dbReference>
<keyword evidence="5 7" id="KW-1133">Transmembrane helix</keyword>
<evidence type="ECO:0000259" key="8">
    <source>
        <dbReference type="PROSITE" id="PS50850"/>
    </source>
</evidence>
<feature type="transmembrane region" description="Helical" evidence="7">
    <location>
        <begin position="128"/>
        <end position="153"/>
    </location>
</feature>
<evidence type="ECO:0000256" key="4">
    <source>
        <dbReference type="ARBA" id="ARBA00022692"/>
    </source>
</evidence>
<feature type="transmembrane region" description="Helical" evidence="7">
    <location>
        <begin position="434"/>
        <end position="459"/>
    </location>
</feature>
<dbReference type="InterPro" id="IPR005829">
    <property type="entry name" value="Sugar_transporter_CS"/>
</dbReference>
<evidence type="ECO:0000256" key="7">
    <source>
        <dbReference type="SAM" id="Phobius"/>
    </source>
</evidence>
<evidence type="ECO:0000313" key="9">
    <source>
        <dbReference type="Proteomes" id="UP000504635"/>
    </source>
</evidence>
<comment type="subcellular location">
    <subcellularLocation>
        <location evidence="1">Membrane</location>
        <topology evidence="1">Multi-pass membrane protein</topology>
    </subcellularLocation>
</comment>
<feature type="transmembrane region" description="Helical" evidence="7">
    <location>
        <begin position="43"/>
        <end position="67"/>
    </location>
</feature>
<organism evidence="9 10">
    <name type="scientific">Sitophilus oryzae</name>
    <name type="common">Rice weevil</name>
    <name type="synonym">Curculio oryzae</name>
    <dbReference type="NCBI Taxonomy" id="7048"/>
    <lineage>
        <taxon>Eukaryota</taxon>
        <taxon>Metazoa</taxon>
        <taxon>Ecdysozoa</taxon>
        <taxon>Arthropoda</taxon>
        <taxon>Hexapoda</taxon>
        <taxon>Insecta</taxon>
        <taxon>Pterygota</taxon>
        <taxon>Neoptera</taxon>
        <taxon>Endopterygota</taxon>
        <taxon>Coleoptera</taxon>
        <taxon>Polyphaga</taxon>
        <taxon>Cucujiformia</taxon>
        <taxon>Curculionidae</taxon>
        <taxon>Dryophthorinae</taxon>
        <taxon>Sitophilus</taxon>
    </lineage>
</organism>
<dbReference type="GeneID" id="115874687"/>
<dbReference type="OrthoDB" id="3936150at2759"/>
<gene>
    <name evidence="10" type="primary">LOC115874687</name>
</gene>
<keyword evidence="4 7" id="KW-0812">Transmembrane</keyword>
<feature type="transmembrane region" description="Helical" evidence="7">
    <location>
        <begin position="206"/>
        <end position="229"/>
    </location>
</feature>
<evidence type="ECO:0000256" key="1">
    <source>
        <dbReference type="ARBA" id="ARBA00004141"/>
    </source>
</evidence>
<dbReference type="InterPro" id="IPR036259">
    <property type="entry name" value="MFS_trans_sf"/>
</dbReference>
<dbReference type="AlphaFoldDB" id="A0A6J2X446"/>
<feature type="transmembrane region" description="Helical" evidence="7">
    <location>
        <begin position="87"/>
        <end position="107"/>
    </location>
</feature>
<keyword evidence="6 7" id="KW-0472">Membrane</keyword>
<evidence type="ECO:0000256" key="2">
    <source>
        <dbReference type="ARBA" id="ARBA00008335"/>
    </source>
</evidence>
<dbReference type="SUPFAM" id="SSF103473">
    <property type="entry name" value="MFS general substrate transporter"/>
    <property type="match status" value="1"/>
</dbReference>
<dbReference type="RefSeq" id="XP_030745780.1">
    <property type="nucleotide sequence ID" value="XM_030889920.1"/>
</dbReference>
<keyword evidence="9" id="KW-1185">Reference proteome</keyword>
<dbReference type="GO" id="GO:0016020">
    <property type="term" value="C:membrane"/>
    <property type="evidence" value="ECO:0007669"/>
    <property type="project" value="UniProtKB-SubCell"/>
</dbReference>
<proteinExistence type="inferred from homology"/>
<evidence type="ECO:0000313" key="10">
    <source>
        <dbReference type="RefSeq" id="XP_030745780.1"/>
    </source>
</evidence>
<feature type="transmembrane region" description="Helical" evidence="7">
    <location>
        <begin position="377"/>
        <end position="397"/>
    </location>
</feature>
<feature type="transmembrane region" description="Helical" evidence="7">
    <location>
        <begin position="173"/>
        <end position="194"/>
    </location>
</feature>
<evidence type="ECO:0000256" key="6">
    <source>
        <dbReference type="ARBA" id="ARBA00023136"/>
    </source>
</evidence>